<feature type="compositionally biased region" description="Polar residues" evidence="5">
    <location>
        <begin position="19"/>
        <end position="28"/>
    </location>
</feature>
<dbReference type="GO" id="GO:0016592">
    <property type="term" value="C:mediator complex"/>
    <property type="evidence" value="ECO:0007669"/>
    <property type="project" value="InterPro"/>
</dbReference>
<keyword evidence="4" id="KW-0539">Nucleus</keyword>
<dbReference type="Pfam" id="PF06179">
    <property type="entry name" value="Med22"/>
    <property type="match status" value="1"/>
</dbReference>
<evidence type="ECO:0000256" key="5">
    <source>
        <dbReference type="SAM" id="MobiDB-lite"/>
    </source>
</evidence>
<sequence length="193" mass="20864">MGLVKAHKLMLSNGLASRVSPSTSSQYARVQPKDASTHLRRRTHEMSKAGGSAGAATGPTAAAAAQKQKTLLQKADADVSSLVDNFSALINIARVNDPPVRNSQEAFQMDMRGARMVHSADSLLKLVSELKRTAIFSGLASLTENVDRRIEVLSQQSEGTERMLERIGQEAAGSLKELEAHYYSSVMRTPPDE</sequence>
<dbReference type="AlphaFoldDB" id="A0A6G1E0X9"/>
<protein>
    <recommendedName>
        <fullName evidence="8">Mediator of RNA polymerase II transcription subunit 22</fullName>
    </recommendedName>
</protein>
<keyword evidence="3" id="KW-0804">Transcription</keyword>
<reference evidence="6 7" key="1">
    <citation type="submission" date="2019-11" db="EMBL/GenBank/DDBJ databases">
        <title>Whole genome sequence of Oryza granulata.</title>
        <authorList>
            <person name="Li W."/>
        </authorList>
    </citation>
    <scope>NUCLEOTIDE SEQUENCE [LARGE SCALE GENOMIC DNA]</scope>
    <source>
        <strain evidence="7">cv. Menghai</strain>
        <tissue evidence="6">Leaf</tissue>
    </source>
</reference>
<comment type="caution">
    <text evidence="6">The sequence shown here is derived from an EMBL/GenBank/DDBJ whole genome shotgun (WGS) entry which is preliminary data.</text>
</comment>
<gene>
    <name evidence="6" type="ORF">E2562_023587</name>
</gene>
<keyword evidence="2" id="KW-0805">Transcription regulation</keyword>
<comment type="subcellular location">
    <subcellularLocation>
        <location evidence="1">Nucleus</location>
    </subcellularLocation>
</comment>
<dbReference type="OrthoDB" id="203279at2759"/>
<evidence type="ECO:0000313" key="6">
    <source>
        <dbReference type="EMBL" id="KAF0918440.1"/>
    </source>
</evidence>
<evidence type="ECO:0000256" key="1">
    <source>
        <dbReference type="ARBA" id="ARBA00004123"/>
    </source>
</evidence>
<evidence type="ECO:0008006" key="8">
    <source>
        <dbReference type="Google" id="ProtNLM"/>
    </source>
</evidence>
<organism evidence="6 7">
    <name type="scientific">Oryza meyeriana var. granulata</name>
    <dbReference type="NCBI Taxonomy" id="110450"/>
    <lineage>
        <taxon>Eukaryota</taxon>
        <taxon>Viridiplantae</taxon>
        <taxon>Streptophyta</taxon>
        <taxon>Embryophyta</taxon>
        <taxon>Tracheophyta</taxon>
        <taxon>Spermatophyta</taxon>
        <taxon>Magnoliopsida</taxon>
        <taxon>Liliopsida</taxon>
        <taxon>Poales</taxon>
        <taxon>Poaceae</taxon>
        <taxon>BOP clade</taxon>
        <taxon>Oryzoideae</taxon>
        <taxon>Oryzeae</taxon>
        <taxon>Oryzinae</taxon>
        <taxon>Oryza</taxon>
        <taxon>Oryza meyeriana</taxon>
    </lineage>
</organism>
<keyword evidence="7" id="KW-1185">Reference proteome</keyword>
<dbReference type="EMBL" id="SPHZ02000005">
    <property type="protein sequence ID" value="KAF0918440.1"/>
    <property type="molecule type" value="Genomic_DNA"/>
</dbReference>
<evidence type="ECO:0000256" key="3">
    <source>
        <dbReference type="ARBA" id="ARBA00023163"/>
    </source>
</evidence>
<dbReference type="GO" id="GO:0003712">
    <property type="term" value="F:transcription coregulator activity"/>
    <property type="evidence" value="ECO:0007669"/>
    <property type="project" value="InterPro"/>
</dbReference>
<dbReference type="GO" id="GO:0006357">
    <property type="term" value="P:regulation of transcription by RNA polymerase II"/>
    <property type="evidence" value="ECO:0007669"/>
    <property type="project" value="InterPro"/>
</dbReference>
<dbReference type="Proteomes" id="UP000479710">
    <property type="component" value="Unassembled WGS sequence"/>
</dbReference>
<dbReference type="PANTHER" id="PTHR12434">
    <property type="entry name" value="MEDIATOR OF RNA POLYMERASE II TRANSCRIPTION SUBUNIT 22"/>
    <property type="match status" value="1"/>
</dbReference>
<feature type="compositionally biased region" description="Low complexity" evidence="5">
    <location>
        <begin position="48"/>
        <end position="61"/>
    </location>
</feature>
<feature type="region of interest" description="Disordered" evidence="5">
    <location>
        <begin position="17"/>
        <end position="61"/>
    </location>
</feature>
<accession>A0A6G1E0X9</accession>
<evidence type="ECO:0000256" key="4">
    <source>
        <dbReference type="ARBA" id="ARBA00023242"/>
    </source>
</evidence>
<evidence type="ECO:0000313" key="7">
    <source>
        <dbReference type="Proteomes" id="UP000479710"/>
    </source>
</evidence>
<proteinExistence type="predicted"/>
<name>A0A6G1E0X9_9ORYZ</name>
<evidence type="ECO:0000256" key="2">
    <source>
        <dbReference type="ARBA" id="ARBA00023015"/>
    </source>
</evidence>
<dbReference type="InterPro" id="IPR009332">
    <property type="entry name" value="Med22"/>
</dbReference>
<dbReference type="PANTHER" id="PTHR12434:SF6">
    <property type="entry name" value="MEDIATOR OF RNA POLYMERASE II TRANSCRIPTION SUBUNIT 22"/>
    <property type="match status" value="1"/>
</dbReference>